<dbReference type="EMBL" id="JBHSRF010000001">
    <property type="protein sequence ID" value="MFC6079756.1"/>
    <property type="molecule type" value="Genomic_DNA"/>
</dbReference>
<keyword evidence="6" id="KW-1185">Reference proteome</keyword>
<evidence type="ECO:0008006" key="7">
    <source>
        <dbReference type="Google" id="ProtNLM"/>
    </source>
</evidence>
<feature type="compositionally biased region" description="Basic and acidic residues" evidence="4">
    <location>
        <begin position="71"/>
        <end position="84"/>
    </location>
</feature>
<comment type="caution">
    <text evidence="5">The sequence shown here is derived from an EMBL/GenBank/DDBJ whole genome shotgun (WGS) entry which is preliminary data.</text>
</comment>
<proteinExistence type="predicted"/>
<evidence type="ECO:0000256" key="2">
    <source>
        <dbReference type="ARBA" id="ARBA00022741"/>
    </source>
</evidence>
<protein>
    <recommendedName>
        <fullName evidence="7">Glycosyltransferase</fullName>
    </recommendedName>
</protein>
<keyword evidence="3" id="KW-0067">ATP-binding</keyword>
<reference evidence="6" key="1">
    <citation type="journal article" date="2019" name="Int. J. Syst. Evol. Microbiol.">
        <title>The Global Catalogue of Microorganisms (GCM) 10K type strain sequencing project: providing services to taxonomists for standard genome sequencing and annotation.</title>
        <authorList>
            <consortium name="The Broad Institute Genomics Platform"/>
            <consortium name="The Broad Institute Genome Sequencing Center for Infectious Disease"/>
            <person name="Wu L."/>
            <person name="Ma J."/>
        </authorList>
    </citation>
    <scope>NUCLEOTIDE SEQUENCE [LARGE SCALE GENOMIC DNA]</scope>
    <source>
        <strain evidence="6">JCM 30346</strain>
    </source>
</reference>
<dbReference type="RefSeq" id="WP_380746116.1">
    <property type="nucleotide sequence ID" value="NZ_JBHSRF010000001.1"/>
</dbReference>
<dbReference type="Proteomes" id="UP001596137">
    <property type="component" value="Unassembled WGS sequence"/>
</dbReference>
<dbReference type="SUPFAM" id="SSF53448">
    <property type="entry name" value="Nucleotide-diphospho-sugar transferases"/>
    <property type="match status" value="1"/>
</dbReference>
<evidence type="ECO:0000256" key="1">
    <source>
        <dbReference type="ARBA" id="ARBA00022598"/>
    </source>
</evidence>
<sequence length="369" mass="40190">MTEAPKHVQGLAEERAAVRAEHDDAAADLLRQRIEDAGWTVRDTGDGFELAPQPPFKVWPEVSSVPVTHDGTAEGDRDGTELRTRTPTRGTRPDEGGAESVGTESMIASQVLWDSTLAASRLDEAITAAAAAQRHDEVPASAVTIALVVDGHPSDLRKCVDALISYTQDRIIALDLGNMDGAGTVLHELAERHPGRVTAWHVAETPHWRGGTAGWGAARNKLLELDSGEVHVVMETSTVLDGDAVTPLVESLREGVVAAGWKGLTHDGDEWREAGPGEVRALRGNLFAVRREAALKAGGFPEEAHYYRHADLEFSLRLPGRLVAAEEHLPVHRERHRPYHEADPAYRDRESGRTDDRVRRLLRPGDGQA</sequence>
<evidence type="ECO:0000256" key="3">
    <source>
        <dbReference type="ARBA" id="ARBA00022840"/>
    </source>
</evidence>
<keyword evidence="1" id="KW-0436">Ligase</keyword>
<dbReference type="InterPro" id="IPR009080">
    <property type="entry name" value="tRNAsynth_Ia_anticodon-bd"/>
</dbReference>
<dbReference type="InterPro" id="IPR029044">
    <property type="entry name" value="Nucleotide-diphossugar_trans"/>
</dbReference>
<evidence type="ECO:0000256" key="4">
    <source>
        <dbReference type="SAM" id="MobiDB-lite"/>
    </source>
</evidence>
<accession>A0ABW1N8B8</accession>
<feature type="region of interest" description="Disordered" evidence="4">
    <location>
        <begin position="333"/>
        <end position="356"/>
    </location>
</feature>
<keyword evidence="2" id="KW-0547">Nucleotide-binding</keyword>
<gene>
    <name evidence="5" type="ORF">ACFP1K_01195</name>
</gene>
<organism evidence="5 6">
    <name type="scientific">Sphaerisporangium aureirubrum</name>
    <dbReference type="NCBI Taxonomy" id="1544736"/>
    <lineage>
        <taxon>Bacteria</taxon>
        <taxon>Bacillati</taxon>
        <taxon>Actinomycetota</taxon>
        <taxon>Actinomycetes</taxon>
        <taxon>Streptosporangiales</taxon>
        <taxon>Streptosporangiaceae</taxon>
        <taxon>Sphaerisporangium</taxon>
    </lineage>
</organism>
<evidence type="ECO:0000313" key="6">
    <source>
        <dbReference type="Proteomes" id="UP001596137"/>
    </source>
</evidence>
<name>A0ABW1N8B8_9ACTN</name>
<dbReference type="Gene3D" id="3.90.550.10">
    <property type="entry name" value="Spore Coat Polysaccharide Biosynthesis Protein SpsA, Chain A"/>
    <property type="match status" value="1"/>
</dbReference>
<feature type="compositionally biased region" description="Basic and acidic residues" evidence="4">
    <location>
        <begin position="339"/>
        <end position="356"/>
    </location>
</feature>
<dbReference type="SUPFAM" id="SSF47323">
    <property type="entry name" value="Anticodon-binding domain of a subclass of class I aminoacyl-tRNA synthetases"/>
    <property type="match status" value="1"/>
</dbReference>
<dbReference type="Gene3D" id="1.20.120.1910">
    <property type="entry name" value="Cysteine-tRNA ligase, C-terminal anti-codon recognition domain"/>
    <property type="match status" value="1"/>
</dbReference>
<feature type="region of interest" description="Disordered" evidence="4">
    <location>
        <begin position="66"/>
        <end position="101"/>
    </location>
</feature>
<evidence type="ECO:0000313" key="5">
    <source>
        <dbReference type="EMBL" id="MFC6079756.1"/>
    </source>
</evidence>